<feature type="compositionally biased region" description="Polar residues" evidence="11">
    <location>
        <begin position="119"/>
        <end position="129"/>
    </location>
</feature>
<dbReference type="GO" id="GO:0006281">
    <property type="term" value="P:DNA repair"/>
    <property type="evidence" value="ECO:0007669"/>
    <property type="project" value="UniProtKB-KW"/>
</dbReference>
<sequence>MDGDDDLARAITLSLMEHGSSLNHDDHPHDGAELQFQQDLQRAIEASRSESSTPGQPSNVSGSNQAKINATAPSLQTQTGTSTSAPPSSFLTDRAQLERERLARLKRLRSEENKDSSPNKRQNLFTSQTRTDERIHTPTTSSASSSKASIAVNNQDATTKLKPAVNTNPVIDQLFWDGELRPTANLHSMPRQDGKPTFRLTEVLGPKSQITFAIISSYCNSVSWIYEFFEPRTPVIIVAQPDSTGQAGIKNILPNWVMTVPFLRNGYGCQHMKFMLIFYETGRLRVVISTANLVDYDWRDIENAVWLQDVPLRAKSIPQDHKIIDDFPSIMQHVLRAVNVRDALTNMLTHEHPNLPLQAIGDLRSKWDWSKVKVKLIPSISGKHEGWPKVVQSGHPRLMKAIRDFGLRTGQGKAAKELMIECQGSSIGNYSTQWLNEFYWSARGESAEDWLVETKASRAKLSWPPIKILFPSLRTVKETVLREAGGGTMFCRTNQWEGTRFPRELFHDSNSLGGKVLMHTKMIVGTFRQRSTPFSLPSSSSAATPSKGKGKSNTEPITISDSETESESEVDRADAHAAASSPKEPIGWAYVGSHNFTPSAWGTLSGSGFNPILNNVNYELGILFPLYNEQEVERVSCFKRPPRKYVLGQDRPWIQEESGIFMSG</sequence>
<feature type="binding site" evidence="10">
    <location>
        <position position="273"/>
    </location>
    <ligand>
        <name>substrate</name>
    </ligand>
</feature>
<evidence type="ECO:0000256" key="8">
    <source>
        <dbReference type="ARBA" id="ARBA00023242"/>
    </source>
</evidence>
<keyword evidence="6" id="KW-0269">Exonuclease</keyword>
<evidence type="ECO:0000313" key="13">
    <source>
        <dbReference type="Proteomes" id="UP000054217"/>
    </source>
</evidence>
<dbReference type="InterPro" id="IPR003903">
    <property type="entry name" value="UIM_dom"/>
</dbReference>
<evidence type="ECO:0000256" key="7">
    <source>
        <dbReference type="ARBA" id="ARBA00023204"/>
    </source>
</evidence>
<dbReference type="SUPFAM" id="SSF56024">
    <property type="entry name" value="Phospholipase D/nuclease"/>
    <property type="match status" value="2"/>
</dbReference>
<dbReference type="GO" id="GO:0003690">
    <property type="term" value="F:double-stranded DNA binding"/>
    <property type="evidence" value="ECO:0007669"/>
    <property type="project" value="TreeGrafter"/>
</dbReference>
<dbReference type="GO" id="GO:0003697">
    <property type="term" value="F:single-stranded DNA binding"/>
    <property type="evidence" value="ECO:0007669"/>
    <property type="project" value="TreeGrafter"/>
</dbReference>
<dbReference type="Gene3D" id="3.30.870.10">
    <property type="entry name" value="Endonuclease Chain A"/>
    <property type="match status" value="2"/>
</dbReference>
<reference evidence="12 13" key="1">
    <citation type="submission" date="2014-04" db="EMBL/GenBank/DDBJ databases">
        <authorList>
            <consortium name="DOE Joint Genome Institute"/>
            <person name="Kuo A."/>
            <person name="Kohler A."/>
            <person name="Costa M.D."/>
            <person name="Nagy L.G."/>
            <person name="Floudas D."/>
            <person name="Copeland A."/>
            <person name="Barry K.W."/>
            <person name="Cichocki N."/>
            <person name="Veneault-Fourrey C."/>
            <person name="LaButti K."/>
            <person name="Lindquist E.A."/>
            <person name="Lipzen A."/>
            <person name="Lundell T."/>
            <person name="Morin E."/>
            <person name="Murat C."/>
            <person name="Sun H."/>
            <person name="Tunlid A."/>
            <person name="Henrissat B."/>
            <person name="Grigoriev I.V."/>
            <person name="Hibbett D.S."/>
            <person name="Martin F."/>
            <person name="Nordberg H.P."/>
            <person name="Cantor M.N."/>
            <person name="Hua S.X."/>
        </authorList>
    </citation>
    <scope>NUCLEOTIDE SEQUENCE [LARGE SCALE GENOMIC DNA]</scope>
    <source>
        <strain evidence="12 13">Marx 270</strain>
    </source>
</reference>
<name>A0A0C3ILG2_PISTI</name>
<feature type="compositionally biased region" description="Basic and acidic residues" evidence="11">
    <location>
        <begin position="107"/>
        <end position="118"/>
    </location>
</feature>
<gene>
    <name evidence="12" type="ORF">M404DRAFT_886160</name>
</gene>
<dbReference type="AlphaFoldDB" id="A0A0C3ILG2"/>
<feature type="active site" description="Proton donor/acceptor" evidence="9">
    <location>
        <position position="519"/>
    </location>
</feature>
<proteinExistence type="inferred from homology"/>
<protein>
    <recommendedName>
        <fullName evidence="14">PLD phosphodiesterase domain-containing protein</fullName>
    </recommendedName>
</protein>
<dbReference type="InterPro" id="IPR010347">
    <property type="entry name" value="Tdp1"/>
</dbReference>
<evidence type="ECO:0008006" key="14">
    <source>
        <dbReference type="Google" id="ProtNLM"/>
    </source>
</evidence>
<organism evidence="12 13">
    <name type="scientific">Pisolithus tinctorius Marx 270</name>
    <dbReference type="NCBI Taxonomy" id="870435"/>
    <lineage>
        <taxon>Eukaryota</taxon>
        <taxon>Fungi</taxon>
        <taxon>Dikarya</taxon>
        <taxon>Basidiomycota</taxon>
        <taxon>Agaricomycotina</taxon>
        <taxon>Agaricomycetes</taxon>
        <taxon>Agaricomycetidae</taxon>
        <taxon>Boletales</taxon>
        <taxon>Sclerodermatineae</taxon>
        <taxon>Pisolithaceae</taxon>
        <taxon>Pisolithus</taxon>
    </lineage>
</organism>
<evidence type="ECO:0000256" key="3">
    <source>
        <dbReference type="ARBA" id="ARBA00022722"/>
    </source>
</evidence>
<evidence type="ECO:0000256" key="9">
    <source>
        <dbReference type="PIRSR" id="PIRSR610347-1"/>
    </source>
</evidence>
<feature type="active site" description="Nucleophile" evidence="9">
    <location>
        <position position="271"/>
    </location>
</feature>
<evidence type="ECO:0000256" key="5">
    <source>
        <dbReference type="ARBA" id="ARBA00022801"/>
    </source>
</evidence>
<feature type="compositionally biased region" description="Basic and acidic residues" evidence="11">
    <location>
        <begin position="23"/>
        <end position="32"/>
    </location>
</feature>
<dbReference type="Pfam" id="PF02809">
    <property type="entry name" value="UIM"/>
    <property type="match status" value="2"/>
</dbReference>
<feature type="region of interest" description="Disordered" evidence="11">
    <location>
        <begin position="19"/>
        <end position="95"/>
    </location>
</feature>
<keyword evidence="3" id="KW-0540">Nuclease</keyword>
<dbReference type="CDD" id="cd09123">
    <property type="entry name" value="PLDc_Tdp1_2"/>
    <property type="match status" value="1"/>
</dbReference>
<feature type="compositionally biased region" description="Polar residues" evidence="11">
    <location>
        <begin position="49"/>
        <end position="91"/>
    </location>
</feature>
<dbReference type="PANTHER" id="PTHR12415:SF0">
    <property type="entry name" value="TYROSYL-DNA PHOSPHODIESTERASE 1"/>
    <property type="match status" value="1"/>
</dbReference>
<comment type="subcellular location">
    <subcellularLocation>
        <location evidence="1">Nucleus</location>
    </subcellularLocation>
</comment>
<dbReference type="SMART" id="SM00726">
    <property type="entry name" value="UIM"/>
    <property type="match status" value="2"/>
</dbReference>
<evidence type="ECO:0000313" key="12">
    <source>
        <dbReference type="EMBL" id="KIN97802.1"/>
    </source>
</evidence>
<keyword evidence="4" id="KW-0227">DNA damage</keyword>
<evidence type="ECO:0000256" key="10">
    <source>
        <dbReference type="PIRSR" id="PIRSR610347-2"/>
    </source>
</evidence>
<keyword evidence="13" id="KW-1185">Reference proteome</keyword>
<dbReference type="Pfam" id="PF06087">
    <property type="entry name" value="Tyr-DNA_phospho"/>
    <property type="match status" value="1"/>
</dbReference>
<dbReference type="InParanoid" id="A0A0C3ILG2"/>
<feature type="region of interest" description="Disordered" evidence="11">
    <location>
        <begin position="531"/>
        <end position="580"/>
    </location>
</feature>
<accession>A0A0C3ILG2</accession>
<evidence type="ECO:0000256" key="4">
    <source>
        <dbReference type="ARBA" id="ARBA00022763"/>
    </source>
</evidence>
<dbReference type="GO" id="GO:0004527">
    <property type="term" value="F:exonuclease activity"/>
    <property type="evidence" value="ECO:0007669"/>
    <property type="project" value="UniProtKB-KW"/>
</dbReference>
<keyword evidence="7" id="KW-0234">DNA repair</keyword>
<feature type="region of interest" description="Disordered" evidence="11">
    <location>
        <begin position="107"/>
        <end position="150"/>
    </location>
</feature>
<dbReference type="HOGENOM" id="CLU_007773_3_0_1"/>
<reference evidence="13" key="2">
    <citation type="submission" date="2015-01" db="EMBL/GenBank/DDBJ databases">
        <title>Evolutionary Origins and Diversification of the Mycorrhizal Mutualists.</title>
        <authorList>
            <consortium name="DOE Joint Genome Institute"/>
            <consortium name="Mycorrhizal Genomics Consortium"/>
            <person name="Kohler A."/>
            <person name="Kuo A."/>
            <person name="Nagy L.G."/>
            <person name="Floudas D."/>
            <person name="Copeland A."/>
            <person name="Barry K.W."/>
            <person name="Cichocki N."/>
            <person name="Veneault-Fourrey C."/>
            <person name="LaButti K."/>
            <person name="Lindquist E.A."/>
            <person name="Lipzen A."/>
            <person name="Lundell T."/>
            <person name="Morin E."/>
            <person name="Murat C."/>
            <person name="Riley R."/>
            <person name="Ohm R."/>
            <person name="Sun H."/>
            <person name="Tunlid A."/>
            <person name="Henrissat B."/>
            <person name="Grigoriev I.V."/>
            <person name="Hibbett D.S."/>
            <person name="Martin F."/>
        </authorList>
    </citation>
    <scope>NUCLEOTIDE SEQUENCE [LARGE SCALE GENOMIC DNA]</scope>
    <source>
        <strain evidence="13">Marx 270</strain>
    </source>
</reference>
<dbReference type="STRING" id="870435.A0A0C3ILG2"/>
<feature type="binding site" evidence="10">
    <location>
        <position position="521"/>
    </location>
    <ligand>
        <name>substrate</name>
    </ligand>
</feature>
<dbReference type="PANTHER" id="PTHR12415">
    <property type="entry name" value="TYROSYL-DNA PHOSPHODIESTERASE 1"/>
    <property type="match status" value="1"/>
</dbReference>
<keyword evidence="8" id="KW-0539">Nucleus</keyword>
<feature type="compositionally biased region" description="Low complexity" evidence="11">
    <location>
        <begin position="531"/>
        <end position="547"/>
    </location>
</feature>
<dbReference type="OrthoDB" id="47785at2759"/>
<evidence type="ECO:0000256" key="11">
    <source>
        <dbReference type="SAM" id="MobiDB-lite"/>
    </source>
</evidence>
<evidence type="ECO:0000256" key="6">
    <source>
        <dbReference type="ARBA" id="ARBA00022839"/>
    </source>
</evidence>
<keyword evidence="5" id="KW-0378">Hydrolase</keyword>
<feature type="compositionally biased region" description="Low complexity" evidence="11">
    <location>
        <begin position="141"/>
        <end position="150"/>
    </location>
</feature>
<dbReference type="GO" id="GO:0005634">
    <property type="term" value="C:nucleus"/>
    <property type="evidence" value="ECO:0007669"/>
    <property type="project" value="UniProtKB-SubCell"/>
</dbReference>
<comment type="similarity">
    <text evidence="2">Belongs to the tyrosyl-DNA phosphodiesterase family.</text>
</comment>
<dbReference type="CDD" id="cd09122">
    <property type="entry name" value="PLDc_Tdp1_1"/>
    <property type="match status" value="1"/>
</dbReference>
<dbReference type="GO" id="GO:0017005">
    <property type="term" value="F:3'-tyrosyl-DNA phosphodiesterase activity"/>
    <property type="evidence" value="ECO:0007669"/>
    <property type="project" value="TreeGrafter"/>
</dbReference>
<evidence type="ECO:0000256" key="2">
    <source>
        <dbReference type="ARBA" id="ARBA00010205"/>
    </source>
</evidence>
<dbReference type="EMBL" id="KN832024">
    <property type="protein sequence ID" value="KIN97802.1"/>
    <property type="molecule type" value="Genomic_DNA"/>
</dbReference>
<evidence type="ECO:0000256" key="1">
    <source>
        <dbReference type="ARBA" id="ARBA00004123"/>
    </source>
</evidence>
<dbReference type="Proteomes" id="UP000054217">
    <property type="component" value="Unassembled WGS sequence"/>
</dbReference>